<dbReference type="eggNOG" id="KOG1461">
    <property type="taxonomic scope" value="Eukaryota"/>
</dbReference>
<dbReference type="InterPro" id="IPR051956">
    <property type="entry name" value="eIF2B_epsilon"/>
</dbReference>
<keyword evidence="5" id="KW-1185">Reference proteome</keyword>
<accession>L0AXV6</accession>
<dbReference type="GO" id="GO:0003743">
    <property type="term" value="F:translation initiation factor activity"/>
    <property type="evidence" value="ECO:0007669"/>
    <property type="project" value="UniProtKB-KW"/>
</dbReference>
<dbReference type="GeneID" id="15806989"/>
<dbReference type="EMBL" id="CP001669">
    <property type="protein sequence ID" value="AFZ80392.1"/>
    <property type="molecule type" value="Genomic_DNA"/>
</dbReference>
<gene>
    <name evidence="4" type="ORF">BEWA_032450</name>
</gene>
<dbReference type="Proteomes" id="UP000031512">
    <property type="component" value="Chromosome 1"/>
</dbReference>
<dbReference type="PROSITE" id="PS51363">
    <property type="entry name" value="W2"/>
    <property type="match status" value="1"/>
</dbReference>
<dbReference type="Gene3D" id="3.90.550.10">
    <property type="entry name" value="Spore Coat Polysaccharide Biosynthesis Protein SpsA, Chain A"/>
    <property type="match status" value="1"/>
</dbReference>
<dbReference type="SUPFAM" id="SSF48371">
    <property type="entry name" value="ARM repeat"/>
    <property type="match status" value="1"/>
</dbReference>
<keyword evidence="4" id="KW-0548">Nucleotidyltransferase</keyword>
<evidence type="ECO:0000313" key="5">
    <source>
        <dbReference type="Proteomes" id="UP000031512"/>
    </source>
</evidence>
<dbReference type="PANTHER" id="PTHR45887">
    <property type="entry name" value="TRANSLATION INITIATION FACTOR EIF-2B SUBUNIT EPSILON"/>
    <property type="match status" value="1"/>
</dbReference>
<dbReference type="InterPro" id="IPR016024">
    <property type="entry name" value="ARM-type_fold"/>
</dbReference>
<keyword evidence="4" id="KW-0396">Initiation factor</keyword>
<dbReference type="STRING" id="1537102.L0AXV6"/>
<evidence type="ECO:0000313" key="4">
    <source>
        <dbReference type="EMBL" id="AFZ80392.1"/>
    </source>
</evidence>
<feature type="domain" description="W2" evidence="3">
    <location>
        <begin position="486"/>
        <end position="637"/>
    </location>
</feature>
<dbReference type="KEGG" id="beq:BEWA_032450"/>
<proteinExistence type="predicted"/>
<reference evidence="4 5" key="1">
    <citation type="journal article" date="2012" name="BMC Genomics">
        <title>Comparative genomic analysis and phylogenetic position of Theileria equi.</title>
        <authorList>
            <person name="Kappmeyer L.S."/>
            <person name="Thiagarajan M."/>
            <person name="Herndon D.R."/>
            <person name="Ramsay J.D."/>
            <person name="Caler E."/>
            <person name="Djikeng A."/>
            <person name="Gillespie J.J."/>
            <person name="Lau A.O."/>
            <person name="Roalson E.H."/>
            <person name="Silva J.C."/>
            <person name="Silva M.G."/>
            <person name="Suarez C.E."/>
            <person name="Ueti M.W."/>
            <person name="Nene V.M."/>
            <person name="Mealey R.H."/>
            <person name="Knowles D.P."/>
            <person name="Brayton K.A."/>
        </authorList>
    </citation>
    <scope>NUCLEOTIDE SEQUENCE [LARGE SCALE GENOMIC DNA]</scope>
    <source>
        <strain evidence="4 5">WA</strain>
    </source>
</reference>
<evidence type="ECO:0000256" key="2">
    <source>
        <dbReference type="ARBA" id="ARBA00044345"/>
    </source>
</evidence>
<sequence>MEAVILQDSENLAFEPLASYMNLGDLRIGDTLIFHETVQNLWYSGVTAAYLLVDVNKAPKYEKYNKRFNFGKKDGYIDVEVVGINVDKMEVGPALREFVSLKGSRESFVLLYANTLLTVSLSEAIELHYTRAKTHSKYCMSVLFVKDDESRSLSTTSNTSTILLDGNDELMAYGHNSDTFELDDSYMSQFKNAESIRVMYNLCHGDVYICTSSVIDHFLELFDHDTMHQFINGSLTDDIKTTEIYATIVPNDISFPTYPSVIKIATPRIYYNVYMQYIRRFDKSSEAKAKDAYSSENGPLIRSDSLFVNGGAVSSDQDEPHSIASATVSSIVGKNTKIGNGSRVLNSIIFGDAVIGDNCTIQDALIMNDVKILDGSTVASGSIVGSHCTVNSKGDTVLKSANSQNKFVDLTDSTYDDRHVHGYVSQGHFWNVDGFYTDPGLDSMGSDYYKHVAFKLPQTAAGDADTCYTDSGSESFESEELDKVDELPSEDFMFELDSMIRDALESPKHLENKLLEIRSLRIAHHVTEDDVVKFIYSFGIRWIVEKNNFEDLNSIIEDSLFAELLHSFSSTLPNDAFFQEAFRVFSQFDDNMLNFCSLCEALYHTDAVDFTGFHDWVQEKGINEPRIVAFAEWVESD</sequence>
<dbReference type="InterPro" id="IPR056729">
    <property type="entry name" value="GMPPB_C"/>
</dbReference>
<dbReference type="Pfam" id="PF25087">
    <property type="entry name" value="GMPPB_C"/>
    <property type="match status" value="1"/>
</dbReference>
<dbReference type="SUPFAM" id="SSF51161">
    <property type="entry name" value="Trimeric LpxA-like enzymes"/>
    <property type="match status" value="1"/>
</dbReference>
<keyword evidence="4" id="KW-0648">Protein biosynthesis</keyword>
<name>L0AXV6_THEEQ</name>
<dbReference type="OrthoDB" id="424572at2759"/>
<organism evidence="4 5">
    <name type="scientific">Theileria equi strain WA</name>
    <dbReference type="NCBI Taxonomy" id="1537102"/>
    <lineage>
        <taxon>Eukaryota</taxon>
        <taxon>Sar</taxon>
        <taxon>Alveolata</taxon>
        <taxon>Apicomplexa</taxon>
        <taxon>Aconoidasida</taxon>
        <taxon>Piroplasmida</taxon>
        <taxon>Theileriidae</taxon>
        <taxon>Theileria</taxon>
    </lineage>
</organism>
<dbReference type="GO" id="GO:0005851">
    <property type="term" value="C:eukaryotic translation initiation factor 2B complex"/>
    <property type="evidence" value="ECO:0007669"/>
    <property type="project" value="TreeGrafter"/>
</dbReference>
<dbReference type="PANTHER" id="PTHR45887:SF1">
    <property type="entry name" value="TRANSLATION INITIATION FACTOR EIF-2B SUBUNIT EPSILON"/>
    <property type="match status" value="1"/>
</dbReference>
<dbReference type="Gene3D" id="2.160.10.10">
    <property type="entry name" value="Hexapeptide repeat proteins"/>
    <property type="match status" value="1"/>
</dbReference>
<dbReference type="Gene3D" id="1.25.40.180">
    <property type="match status" value="1"/>
</dbReference>
<dbReference type="InterPro" id="IPR029044">
    <property type="entry name" value="Nucleotide-diphossugar_trans"/>
</dbReference>
<evidence type="ECO:0000259" key="3">
    <source>
        <dbReference type="PROSITE" id="PS51363"/>
    </source>
</evidence>
<dbReference type="GO" id="GO:0016779">
    <property type="term" value="F:nucleotidyltransferase activity"/>
    <property type="evidence" value="ECO:0007669"/>
    <property type="project" value="UniProtKB-KW"/>
</dbReference>
<dbReference type="AlphaFoldDB" id="L0AXV6"/>
<dbReference type="InterPro" id="IPR011004">
    <property type="entry name" value="Trimer_LpxA-like_sf"/>
</dbReference>
<evidence type="ECO:0000256" key="1">
    <source>
        <dbReference type="ARBA" id="ARBA00044144"/>
    </source>
</evidence>
<keyword evidence="4" id="KW-0808">Transferase</keyword>
<dbReference type="VEuPathDB" id="PiroplasmaDB:BEWA_032450"/>
<dbReference type="GO" id="GO:0031369">
    <property type="term" value="F:translation initiation factor binding"/>
    <property type="evidence" value="ECO:0007669"/>
    <property type="project" value="TreeGrafter"/>
</dbReference>
<protein>
    <recommendedName>
        <fullName evidence="1">Translation initiation factor eIF2B subunit epsilon</fullName>
    </recommendedName>
    <alternativeName>
        <fullName evidence="2">eIF2B GDP-GTP exchange factor subunit epsilon</fullName>
    </alternativeName>
</protein>
<dbReference type="InterPro" id="IPR003307">
    <property type="entry name" value="W2_domain"/>
</dbReference>
<dbReference type="GO" id="GO:0005085">
    <property type="term" value="F:guanyl-nucleotide exchange factor activity"/>
    <property type="evidence" value="ECO:0007669"/>
    <property type="project" value="TreeGrafter"/>
</dbReference>
<dbReference type="SUPFAM" id="SSF53448">
    <property type="entry name" value="Nucleotide-diphospho-sugar transferases"/>
    <property type="match status" value="1"/>
</dbReference>
<dbReference type="RefSeq" id="XP_004830058.1">
    <property type="nucleotide sequence ID" value="XM_004830001.1"/>
</dbReference>